<dbReference type="EMBL" id="REGN01002563">
    <property type="protein sequence ID" value="RNA27301.1"/>
    <property type="molecule type" value="Genomic_DNA"/>
</dbReference>
<protein>
    <submittedName>
        <fullName evidence="1">Uncharacterized protein</fullName>
    </submittedName>
</protein>
<dbReference type="AlphaFoldDB" id="A0A3M7RUQ1"/>
<accession>A0A3M7RUQ1</accession>
<comment type="caution">
    <text evidence="1">The sequence shown here is derived from an EMBL/GenBank/DDBJ whole genome shotgun (WGS) entry which is preliminary data.</text>
</comment>
<evidence type="ECO:0000313" key="1">
    <source>
        <dbReference type="EMBL" id="RNA27301.1"/>
    </source>
</evidence>
<proteinExistence type="predicted"/>
<gene>
    <name evidence="1" type="ORF">BpHYR1_034290</name>
</gene>
<keyword evidence="2" id="KW-1185">Reference proteome</keyword>
<name>A0A3M7RUQ1_BRAPC</name>
<reference evidence="1 2" key="1">
    <citation type="journal article" date="2018" name="Sci. Rep.">
        <title>Genomic signatures of local adaptation to the degree of environmental predictability in rotifers.</title>
        <authorList>
            <person name="Franch-Gras L."/>
            <person name="Hahn C."/>
            <person name="Garcia-Roger E.M."/>
            <person name="Carmona M.J."/>
            <person name="Serra M."/>
            <person name="Gomez A."/>
        </authorList>
    </citation>
    <scope>NUCLEOTIDE SEQUENCE [LARGE SCALE GENOMIC DNA]</scope>
    <source>
        <strain evidence="1">HYR1</strain>
    </source>
</reference>
<sequence length="154" mass="18045">MNNLTIQKEKKSDLLELKASESNSKVESTKNKHHGSPLSDPFFDENFQTLIYVLIHFAMAAQIESFQIDENKLSLPFCVWAASRSIWQFFLFCSCKLLRQICGQAMKKLLSPFQDNKPRRFRNMKKVRLGADENYQPNQRICQNCNKKKQKKTH</sequence>
<dbReference type="Proteomes" id="UP000276133">
    <property type="component" value="Unassembled WGS sequence"/>
</dbReference>
<organism evidence="1 2">
    <name type="scientific">Brachionus plicatilis</name>
    <name type="common">Marine rotifer</name>
    <name type="synonym">Brachionus muelleri</name>
    <dbReference type="NCBI Taxonomy" id="10195"/>
    <lineage>
        <taxon>Eukaryota</taxon>
        <taxon>Metazoa</taxon>
        <taxon>Spiralia</taxon>
        <taxon>Gnathifera</taxon>
        <taxon>Rotifera</taxon>
        <taxon>Eurotatoria</taxon>
        <taxon>Monogononta</taxon>
        <taxon>Pseudotrocha</taxon>
        <taxon>Ploima</taxon>
        <taxon>Brachionidae</taxon>
        <taxon>Brachionus</taxon>
    </lineage>
</organism>
<evidence type="ECO:0000313" key="2">
    <source>
        <dbReference type="Proteomes" id="UP000276133"/>
    </source>
</evidence>